<reference evidence="3" key="3">
    <citation type="submission" date="2025-08" db="UniProtKB">
        <authorList>
            <consortium name="RefSeq"/>
        </authorList>
    </citation>
    <scope>IDENTIFICATION</scope>
    <source>
        <tissue evidence="3">Whole organism</tissue>
    </source>
</reference>
<feature type="region of interest" description="Disordered" evidence="1">
    <location>
        <begin position="263"/>
        <end position="302"/>
    </location>
</feature>
<gene>
    <name evidence="3" type="primary">LOC108618157</name>
</gene>
<accession>A0ABM1PQR4</accession>
<evidence type="ECO:0000313" key="3">
    <source>
        <dbReference type="RefSeq" id="XP_017869550.1"/>
    </source>
</evidence>
<reference evidence="2" key="2">
    <citation type="journal article" date="2016" name="G3 (Bethesda)">
        <title>Genome Evolution in Three Species of Cactophilic Drosophila.</title>
        <authorList>
            <person name="Sanchez-Flores A."/>
            <person name="Penazola F."/>
            <person name="Carpinteyro-Ponce J."/>
            <person name="Nazario-Yepiz N."/>
            <person name="Abreu-Goodger C."/>
            <person name="Machado C.A."/>
            <person name="Markow T.A."/>
        </authorList>
    </citation>
    <scope>NUCLEOTIDE SEQUENCE [LARGE SCALE GENOMIC DNA]</scope>
</reference>
<dbReference type="RefSeq" id="XP_017869550.1">
    <property type="nucleotide sequence ID" value="XM_018014061.1"/>
</dbReference>
<proteinExistence type="predicted"/>
<dbReference type="GeneID" id="108618157"/>
<feature type="compositionally biased region" description="Acidic residues" evidence="1">
    <location>
        <begin position="263"/>
        <end position="272"/>
    </location>
</feature>
<protein>
    <submittedName>
        <fullName evidence="3">Uncharacterized protein LOC108618157</fullName>
    </submittedName>
</protein>
<keyword evidence="2" id="KW-1185">Reference proteome</keyword>
<reference evidence="2" key="1">
    <citation type="journal article" date="1997" name="Nucleic Acids Res.">
        <title>tRNAscan-SE: a program for improved detection of transfer RNA genes in genomic sequence.</title>
        <authorList>
            <person name="Lowe T.M."/>
            <person name="Eddy S.R."/>
        </authorList>
    </citation>
    <scope>NUCLEOTIDE SEQUENCE [LARGE SCALE GENOMIC DNA]</scope>
</reference>
<dbReference type="Proteomes" id="UP000694904">
    <property type="component" value="Chromosome X"/>
</dbReference>
<sequence length="302" mass="34380">MPSGGPLSAGLSARPVIVWNGAQYTASSRELELELLRRDYGLDERMLEATLVPRYKRHKPQASAKNAHVRHTRAPCSTAPAASDWILRQGHSSVSQINFHPWTELGERKFSHFDLVPWRRTRSALDLSSVADYSGRGSETLHVAEKTLRGLEKLELRHNRRRLQRARSTQQGLRRQVRVRLIFSIELRHKRMELLRQTALPMRVFEQRFAISENESAAYERILLDANAGVEQHVGYFSRRSNSQPDAVPQDDEQQQLVVDFASETEAEDPEAETQYATIANAPQAKPQEQPQSSEKKPADQS</sequence>
<organism evidence="2 3">
    <name type="scientific">Drosophila arizonae</name>
    <name type="common">Fruit fly</name>
    <dbReference type="NCBI Taxonomy" id="7263"/>
    <lineage>
        <taxon>Eukaryota</taxon>
        <taxon>Metazoa</taxon>
        <taxon>Ecdysozoa</taxon>
        <taxon>Arthropoda</taxon>
        <taxon>Hexapoda</taxon>
        <taxon>Insecta</taxon>
        <taxon>Pterygota</taxon>
        <taxon>Neoptera</taxon>
        <taxon>Endopterygota</taxon>
        <taxon>Diptera</taxon>
        <taxon>Brachycera</taxon>
        <taxon>Muscomorpha</taxon>
        <taxon>Ephydroidea</taxon>
        <taxon>Drosophilidae</taxon>
        <taxon>Drosophila</taxon>
    </lineage>
</organism>
<evidence type="ECO:0000313" key="2">
    <source>
        <dbReference type="Proteomes" id="UP000694904"/>
    </source>
</evidence>
<feature type="non-terminal residue" evidence="3">
    <location>
        <position position="302"/>
    </location>
</feature>
<evidence type="ECO:0000256" key="1">
    <source>
        <dbReference type="SAM" id="MobiDB-lite"/>
    </source>
</evidence>
<name>A0ABM1PQR4_DROAR</name>